<dbReference type="Pfam" id="PF00583">
    <property type="entry name" value="Acetyltransf_1"/>
    <property type="match status" value="1"/>
</dbReference>
<keyword evidence="2" id="KW-0012">Acyltransferase</keyword>
<dbReference type="GO" id="GO:0016747">
    <property type="term" value="F:acyltransferase activity, transferring groups other than amino-acyl groups"/>
    <property type="evidence" value="ECO:0007669"/>
    <property type="project" value="InterPro"/>
</dbReference>
<gene>
    <name evidence="4" type="ORF">B7T07_19425</name>
</gene>
<feature type="domain" description="N-acetyltransferase" evidence="3">
    <location>
        <begin position="1"/>
        <end position="140"/>
    </location>
</feature>
<protein>
    <submittedName>
        <fullName evidence="4">GNAT family N-acetyltransferase</fullName>
    </submittedName>
</protein>
<name>A0AA44Z6T3_CROSK</name>
<dbReference type="PANTHER" id="PTHR43877">
    <property type="entry name" value="AMINOALKYLPHOSPHONATE N-ACETYLTRANSFERASE-RELATED-RELATED"/>
    <property type="match status" value="1"/>
</dbReference>
<dbReference type="CDD" id="cd04301">
    <property type="entry name" value="NAT_SF"/>
    <property type="match status" value="1"/>
</dbReference>
<reference evidence="4 5" key="1">
    <citation type="submission" date="2017-04" db="EMBL/GenBank/DDBJ databases">
        <title>Cronobacter sakazakii, ST83 Lineage Isolates.</title>
        <authorList>
            <person name="Chase H."/>
            <person name="Tall B."/>
            <person name="Gopinath G."/>
            <person name="Lehner A."/>
        </authorList>
    </citation>
    <scope>NUCLEOTIDE SEQUENCE [LARGE SCALE GENOMIC DNA]</scope>
    <source>
        <strain evidence="4 5">MOD1_Comp15</strain>
    </source>
</reference>
<dbReference type="AlphaFoldDB" id="A0AA44Z6T3"/>
<dbReference type="RefSeq" id="WP_080320817.1">
    <property type="nucleotide sequence ID" value="NZ_CP078110.1"/>
</dbReference>
<evidence type="ECO:0000259" key="3">
    <source>
        <dbReference type="PROSITE" id="PS51186"/>
    </source>
</evidence>
<evidence type="ECO:0000313" key="4">
    <source>
        <dbReference type="EMBL" id="PUW01993.1"/>
    </source>
</evidence>
<evidence type="ECO:0000256" key="1">
    <source>
        <dbReference type="ARBA" id="ARBA00022679"/>
    </source>
</evidence>
<dbReference type="PROSITE" id="PS51186">
    <property type="entry name" value="GNAT"/>
    <property type="match status" value="1"/>
</dbReference>
<keyword evidence="1" id="KW-0808">Transferase</keyword>
<dbReference type="InterPro" id="IPR050832">
    <property type="entry name" value="Bact_Acetyltransf"/>
</dbReference>
<dbReference type="InterPro" id="IPR000182">
    <property type="entry name" value="GNAT_dom"/>
</dbReference>
<dbReference type="SUPFAM" id="SSF55729">
    <property type="entry name" value="Acyl-CoA N-acyltransferases (Nat)"/>
    <property type="match status" value="1"/>
</dbReference>
<dbReference type="PANTHER" id="PTHR43877:SF1">
    <property type="entry name" value="ACETYLTRANSFERASE"/>
    <property type="match status" value="1"/>
</dbReference>
<evidence type="ECO:0000313" key="5">
    <source>
        <dbReference type="Proteomes" id="UP000244856"/>
    </source>
</evidence>
<evidence type="ECO:0000256" key="2">
    <source>
        <dbReference type="ARBA" id="ARBA00023315"/>
    </source>
</evidence>
<sequence length="140" mass="15312">MIIRHATIDDVSALCRLFEQLGYTIALPDVTAMLAHSEANGSRVLVAETAGKPCGAIVLHVIQPLHETGKWGLISALIVDETLRGAGTGARLLEAAHDEARAQGCTQIELSSNESRVRAHHFYDAQGYREVRKRFVKRPV</sequence>
<dbReference type="EMBL" id="NCTU01000016">
    <property type="protein sequence ID" value="PUW01993.1"/>
    <property type="molecule type" value="Genomic_DNA"/>
</dbReference>
<accession>A0AA44Z6T3</accession>
<dbReference type="Gene3D" id="3.40.630.30">
    <property type="match status" value="1"/>
</dbReference>
<dbReference type="Proteomes" id="UP000244856">
    <property type="component" value="Unassembled WGS sequence"/>
</dbReference>
<organism evidence="4 5">
    <name type="scientific">Cronobacter sakazakii</name>
    <name type="common">Enterobacter sakazakii</name>
    <dbReference type="NCBI Taxonomy" id="28141"/>
    <lineage>
        <taxon>Bacteria</taxon>
        <taxon>Pseudomonadati</taxon>
        <taxon>Pseudomonadota</taxon>
        <taxon>Gammaproteobacteria</taxon>
        <taxon>Enterobacterales</taxon>
        <taxon>Enterobacteriaceae</taxon>
        <taxon>Cronobacter</taxon>
    </lineage>
</organism>
<proteinExistence type="predicted"/>
<dbReference type="InterPro" id="IPR016181">
    <property type="entry name" value="Acyl_CoA_acyltransferase"/>
</dbReference>
<comment type="caution">
    <text evidence="4">The sequence shown here is derived from an EMBL/GenBank/DDBJ whole genome shotgun (WGS) entry which is preliminary data.</text>
</comment>